<dbReference type="InterPro" id="IPR004045">
    <property type="entry name" value="Glutathione_S-Trfase_N"/>
</dbReference>
<gene>
    <name evidence="2" type="ORF">BJY01DRAFT_235467</name>
</gene>
<dbReference type="Gene3D" id="1.20.1050.10">
    <property type="match status" value="1"/>
</dbReference>
<feature type="domain" description="GST N-terminal" evidence="1">
    <location>
        <begin position="13"/>
        <end position="96"/>
    </location>
</feature>
<dbReference type="Gene3D" id="3.40.30.10">
    <property type="entry name" value="Glutaredoxin"/>
    <property type="match status" value="1"/>
</dbReference>
<dbReference type="PROSITE" id="PS50404">
    <property type="entry name" value="GST_NTER"/>
    <property type="match status" value="1"/>
</dbReference>
<dbReference type="InterPro" id="IPR040079">
    <property type="entry name" value="Glutathione_S-Trfase"/>
</dbReference>
<dbReference type="InterPro" id="IPR036249">
    <property type="entry name" value="Thioredoxin-like_sf"/>
</dbReference>
<comment type="caution">
    <text evidence="2">The sequence shown here is derived from an EMBL/GenBank/DDBJ whole genome shotgun (WGS) entry which is preliminary data.</text>
</comment>
<dbReference type="InterPro" id="IPR036282">
    <property type="entry name" value="Glutathione-S-Trfase_C_sf"/>
</dbReference>
<dbReference type="SUPFAM" id="SSF47616">
    <property type="entry name" value="GST C-terminal domain-like"/>
    <property type="match status" value="1"/>
</dbReference>
<reference evidence="2 3" key="1">
    <citation type="submission" date="2024-07" db="EMBL/GenBank/DDBJ databases">
        <title>Section-level genome sequencing and comparative genomics of Aspergillus sections Usti and Cavernicolus.</title>
        <authorList>
            <consortium name="Lawrence Berkeley National Laboratory"/>
            <person name="Nybo J.L."/>
            <person name="Vesth T.C."/>
            <person name="Theobald S."/>
            <person name="Frisvad J.C."/>
            <person name="Larsen T.O."/>
            <person name="Kjaerboelling I."/>
            <person name="Rothschild-Mancinelli K."/>
            <person name="Lyhne E.K."/>
            <person name="Kogle M.E."/>
            <person name="Barry K."/>
            <person name="Clum A."/>
            <person name="Na H."/>
            <person name="Ledsgaard L."/>
            <person name="Lin J."/>
            <person name="Lipzen A."/>
            <person name="Kuo A."/>
            <person name="Riley R."/>
            <person name="Mondo S."/>
            <person name="Labutti K."/>
            <person name="Haridas S."/>
            <person name="Pangalinan J."/>
            <person name="Salamov A.A."/>
            <person name="Simmons B.A."/>
            <person name="Magnuson J.K."/>
            <person name="Chen J."/>
            <person name="Drula E."/>
            <person name="Henrissat B."/>
            <person name="Wiebenga A."/>
            <person name="Lubbers R.J."/>
            <person name="Gomes A.C."/>
            <person name="Makela M.R."/>
            <person name="Stajich J."/>
            <person name="Grigoriev I.V."/>
            <person name="Mortensen U.H."/>
            <person name="De Vries R.P."/>
            <person name="Baker S.E."/>
            <person name="Andersen M.R."/>
        </authorList>
    </citation>
    <scope>NUCLEOTIDE SEQUENCE [LARGE SCALE GENOMIC DNA]</scope>
    <source>
        <strain evidence="2 3">CBS 123904</strain>
    </source>
</reference>
<dbReference type="PANTHER" id="PTHR43968">
    <property type="match status" value="1"/>
</dbReference>
<dbReference type="CDD" id="cd00570">
    <property type="entry name" value="GST_N_family"/>
    <property type="match status" value="1"/>
</dbReference>
<accession>A0ABR4JV84</accession>
<dbReference type="SUPFAM" id="SSF52833">
    <property type="entry name" value="Thioredoxin-like"/>
    <property type="match status" value="1"/>
</dbReference>
<sequence length="273" mass="31151">MASNSPTTLPSGSKIILYAEHGCPFAHRAYIALHESGLSYEDVIIDLDKPREPWYLEINARGLVPSLHVKHGGVDTIITESENIAWFIADAFPSHLLPPPADVKASLFRARVRWFADTYRVKVHDKAFGMIKCRTDEEGIAIIKEIVRHIQQEIEPHLLDAAPFFGGSAYPTLAEVIVGTHVLRAHSWSRNGLTPRFIHEQYSTNCPVHWRWAEKVMQIPSFHVTWSEESALSQVKKRMSAHAEKIRKEVETERLRIYNEVREEREEQAGKSV</sequence>
<evidence type="ECO:0000313" key="2">
    <source>
        <dbReference type="EMBL" id="KAL2843916.1"/>
    </source>
</evidence>
<organism evidence="2 3">
    <name type="scientific">Aspergillus pseudoustus</name>
    <dbReference type="NCBI Taxonomy" id="1810923"/>
    <lineage>
        <taxon>Eukaryota</taxon>
        <taxon>Fungi</taxon>
        <taxon>Dikarya</taxon>
        <taxon>Ascomycota</taxon>
        <taxon>Pezizomycotina</taxon>
        <taxon>Eurotiomycetes</taxon>
        <taxon>Eurotiomycetidae</taxon>
        <taxon>Eurotiales</taxon>
        <taxon>Aspergillaceae</taxon>
        <taxon>Aspergillus</taxon>
        <taxon>Aspergillus subgen. Nidulantes</taxon>
    </lineage>
</organism>
<dbReference type="Proteomes" id="UP001610446">
    <property type="component" value="Unassembled WGS sequence"/>
</dbReference>
<dbReference type="PANTHER" id="PTHR43968:SF8">
    <property type="entry name" value="S-TRANSFERASE, PUTATIVE (AFU_ORTHOLOGUE AFUA_2G00590)-RELATED"/>
    <property type="match status" value="1"/>
</dbReference>
<keyword evidence="3" id="KW-1185">Reference proteome</keyword>
<dbReference type="InterPro" id="IPR050983">
    <property type="entry name" value="GST_Omega/HSP26"/>
</dbReference>
<proteinExistence type="predicted"/>
<protein>
    <recommendedName>
        <fullName evidence="1">GST N-terminal domain-containing protein</fullName>
    </recommendedName>
</protein>
<dbReference type="EMBL" id="JBFXLU010000085">
    <property type="protein sequence ID" value="KAL2843916.1"/>
    <property type="molecule type" value="Genomic_DNA"/>
</dbReference>
<dbReference type="Pfam" id="PF13409">
    <property type="entry name" value="GST_N_2"/>
    <property type="match status" value="1"/>
</dbReference>
<dbReference type="SFLD" id="SFLDS00019">
    <property type="entry name" value="Glutathione_Transferase_(cytos"/>
    <property type="match status" value="1"/>
</dbReference>
<dbReference type="SFLD" id="SFLDG00358">
    <property type="entry name" value="Main_(cytGST)"/>
    <property type="match status" value="1"/>
</dbReference>
<evidence type="ECO:0000313" key="3">
    <source>
        <dbReference type="Proteomes" id="UP001610446"/>
    </source>
</evidence>
<evidence type="ECO:0000259" key="1">
    <source>
        <dbReference type="PROSITE" id="PS50404"/>
    </source>
</evidence>
<name>A0ABR4JV84_9EURO</name>